<evidence type="ECO:0000313" key="1">
    <source>
        <dbReference type="EMBL" id="SMG11560.1"/>
    </source>
</evidence>
<keyword evidence="2" id="KW-1185">Reference proteome</keyword>
<evidence type="ECO:0000313" key="2">
    <source>
        <dbReference type="Proteomes" id="UP000193804"/>
    </source>
</evidence>
<reference evidence="2" key="1">
    <citation type="submission" date="2017-04" db="EMBL/GenBank/DDBJ databases">
        <authorList>
            <person name="Varghese N."/>
            <person name="Submissions S."/>
        </authorList>
    </citation>
    <scope>NUCLEOTIDE SEQUENCE [LARGE SCALE GENOMIC DNA]</scope>
    <source>
        <strain evidence="2">DSM 4125</strain>
    </source>
</reference>
<gene>
    <name evidence="1" type="ORF">SAMN05661096_00415</name>
</gene>
<dbReference type="AlphaFoldDB" id="A0A1X7IBU5"/>
<dbReference type="EMBL" id="FXAW01000001">
    <property type="protein sequence ID" value="SMG11560.1"/>
    <property type="molecule type" value="Genomic_DNA"/>
</dbReference>
<dbReference type="RefSeq" id="WP_085515426.1">
    <property type="nucleotide sequence ID" value="NZ_FXAW01000001.1"/>
</dbReference>
<accession>A0A1X7IBU5</accession>
<protein>
    <recommendedName>
        <fullName evidence="3">Lipoprotein</fullName>
    </recommendedName>
</protein>
<organism evidence="1 2">
    <name type="scientific">Marivirga sericea</name>
    <dbReference type="NCBI Taxonomy" id="1028"/>
    <lineage>
        <taxon>Bacteria</taxon>
        <taxon>Pseudomonadati</taxon>
        <taxon>Bacteroidota</taxon>
        <taxon>Cytophagia</taxon>
        <taxon>Cytophagales</taxon>
        <taxon>Marivirgaceae</taxon>
        <taxon>Marivirga</taxon>
    </lineage>
</organism>
<dbReference type="Proteomes" id="UP000193804">
    <property type="component" value="Unassembled WGS sequence"/>
</dbReference>
<proteinExistence type="predicted"/>
<name>A0A1X7IBU5_9BACT</name>
<evidence type="ECO:0008006" key="3">
    <source>
        <dbReference type="Google" id="ProtNLM"/>
    </source>
</evidence>
<dbReference type="STRING" id="1028.SAMN05661096_00415"/>
<sequence>MLKFYKEYLVISFFCFLCSCGSTTDESLGDDFYYYQESRNSFIVLFCTSKGLFECNSGIQVIPSDIELINYNEDYIIAKTKTKDGDQFWLVDKKKFINKSNNKNSVFKYSNHIDFQNDKAKFGVNLDLKSPENI</sequence>
<dbReference type="PROSITE" id="PS51257">
    <property type="entry name" value="PROKAR_LIPOPROTEIN"/>
    <property type="match status" value="1"/>
</dbReference>